<dbReference type="EMBL" id="JACGWK010000001">
    <property type="protein sequence ID" value="KAL0381092.1"/>
    <property type="molecule type" value="Genomic_DNA"/>
</dbReference>
<reference evidence="2" key="1">
    <citation type="submission" date="2020-06" db="EMBL/GenBank/DDBJ databases">
        <authorList>
            <person name="Li T."/>
            <person name="Hu X."/>
            <person name="Zhang T."/>
            <person name="Song X."/>
            <person name="Zhang H."/>
            <person name="Dai N."/>
            <person name="Sheng W."/>
            <person name="Hou X."/>
            <person name="Wei L."/>
        </authorList>
    </citation>
    <scope>NUCLEOTIDE SEQUENCE</scope>
    <source>
        <strain evidence="2">G01</strain>
        <tissue evidence="2">Leaf</tissue>
    </source>
</reference>
<feature type="compositionally biased region" description="Low complexity" evidence="1">
    <location>
        <begin position="62"/>
        <end position="75"/>
    </location>
</feature>
<reference evidence="2" key="2">
    <citation type="journal article" date="2024" name="Plant">
        <title>Genomic evolution and insights into agronomic trait innovations of Sesamum species.</title>
        <authorList>
            <person name="Miao H."/>
            <person name="Wang L."/>
            <person name="Qu L."/>
            <person name="Liu H."/>
            <person name="Sun Y."/>
            <person name="Le M."/>
            <person name="Wang Q."/>
            <person name="Wei S."/>
            <person name="Zheng Y."/>
            <person name="Lin W."/>
            <person name="Duan Y."/>
            <person name="Cao H."/>
            <person name="Xiong S."/>
            <person name="Wang X."/>
            <person name="Wei L."/>
            <person name="Li C."/>
            <person name="Ma Q."/>
            <person name="Ju M."/>
            <person name="Zhao R."/>
            <person name="Li G."/>
            <person name="Mu C."/>
            <person name="Tian Q."/>
            <person name="Mei H."/>
            <person name="Zhang T."/>
            <person name="Gao T."/>
            <person name="Zhang H."/>
        </authorList>
    </citation>
    <scope>NUCLEOTIDE SEQUENCE</scope>
    <source>
        <strain evidence="2">G01</strain>
    </source>
</reference>
<sequence>MTANKIPTLKAVALSSNKTIRIVMRSMFKEAYPEVTFHEMTEKDLLHLGGINEDDGDLKDNSSSSTPRSTSSILL</sequence>
<accession>A0AAW2RLL1</accession>
<gene>
    <name evidence="2" type="ORF">Sangu_0173500</name>
</gene>
<feature type="region of interest" description="Disordered" evidence="1">
    <location>
        <begin position="49"/>
        <end position="75"/>
    </location>
</feature>
<comment type="caution">
    <text evidence="2">The sequence shown here is derived from an EMBL/GenBank/DDBJ whole genome shotgun (WGS) entry which is preliminary data.</text>
</comment>
<evidence type="ECO:0000256" key="1">
    <source>
        <dbReference type="SAM" id="MobiDB-lite"/>
    </source>
</evidence>
<evidence type="ECO:0000313" key="2">
    <source>
        <dbReference type="EMBL" id="KAL0381092.1"/>
    </source>
</evidence>
<dbReference type="AlphaFoldDB" id="A0AAW2RLL1"/>
<protein>
    <submittedName>
        <fullName evidence="2">Uncharacterized protein</fullName>
    </submittedName>
</protein>
<organism evidence="2">
    <name type="scientific">Sesamum angustifolium</name>
    <dbReference type="NCBI Taxonomy" id="2727405"/>
    <lineage>
        <taxon>Eukaryota</taxon>
        <taxon>Viridiplantae</taxon>
        <taxon>Streptophyta</taxon>
        <taxon>Embryophyta</taxon>
        <taxon>Tracheophyta</taxon>
        <taxon>Spermatophyta</taxon>
        <taxon>Magnoliopsida</taxon>
        <taxon>eudicotyledons</taxon>
        <taxon>Gunneridae</taxon>
        <taxon>Pentapetalae</taxon>
        <taxon>asterids</taxon>
        <taxon>lamiids</taxon>
        <taxon>Lamiales</taxon>
        <taxon>Pedaliaceae</taxon>
        <taxon>Sesamum</taxon>
    </lineage>
</organism>
<name>A0AAW2RLL1_9LAMI</name>
<proteinExistence type="predicted"/>